<dbReference type="EMBL" id="NIZW01000003">
    <property type="protein sequence ID" value="PHQ36115.1"/>
    <property type="molecule type" value="Genomic_DNA"/>
</dbReference>
<evidence type="ECO:0000313" key="1">
    <source>
        <dbReference type="EMBL" id="PHQ36115.1"/>
    </source>
</evidence>
<sequence length="158" mass="17968">MLSDGAIDCLRPLTFDPDAERLSCMIPMGGIYWADEIPDFRTLMDVPKSDRDLIFRLFSIRFKLWAGDELSDDDQSYWDNAQRLVPGYPVFHRVDISDEDRAPQAAAEEDAMAGFEALFGDADELTVNEAGSFNATFDLTKDQPKSLWQRFLAWCRGT</sequence>
<gene>
    <name evidence="1" type="ORF">CEE69_05375</name>
</gene>
<dbReference type="Proteomes" id="UP000225740">
    <property type="component" value="Unassembled WGS sequence"/>
</dbReference>
<evidence type="ECO:0000313" key="2">
    <source>
        <dbReference type="Proteomes" id="UP000225740"/>
    </source>
</evidence>
<name>A0A2G1WAP6_9BACT</name>
<proteinExistence type="predicted"/>
<dbReference type="GeneID" id="90607659"/>
<comment type="caution">
    <text evidence="1">The sequence shown here is derived from an EMBL/GenBank/DDBJ whole genome shotgun (WGS) entry which is preliminary data.</text>
</comment>
<reference evidence="1 2" key="1">
    <citation type="submission" date="2017-06" db="EMBL/GenBank/DDBJ databases">
        <title>Description of Rhodopirellula bahusiensis sp. nov.</title>
        <authorList>
            <person name="Kizina J."/>
            <person name="Harder J."/>
        </authorList>
    </citation>
    <scope>NUCLEOTIDE SEQUENCE [LARGE SCALE GENOMIC DNA]</scope>
    <source>
        <strain evidence="1 2">SWK21</strain>
    </source>
</reference>
<keyword evidence="2" id="KW-1185">Reference proteome</keyword>
<dbReference type="AlphaFoldDB" id="A0A2G1WAP6"/>
<dbReference type="RefSeq" id="WP_143549170.1">
    <property type="nucleotide sequence ID" value="NZ_NIZW01000003.1"/>
</dbReference>
<protein>
    <submittedName>
        <fullName evidence="1">Uncharacterized protein</fullName>
    </submittedName>
</protein>
<organism evidence="1 2">
    <name type="scientific">Rhodopirellula bahusiensis</name>
    <dbReference type="NCBI Taxonomy" id="2014065"/>
    <lineage>
        <taxon>Bacteria</taxon>
        <taxon>Pseudomonadati</taxon>
        <taxon>Planctomycetota</taxon>
        <taxon>Planctomycetia</taxon>
        <taxon>Pirellulales</taxon>
        <taxon>Pirellulaceae</taxon>
        <taxon>Rhodopirellula</taxon>
    </lineage>
</organism>
<accession>A0A2G1WAP6</accession>